<keyword evidence="2" id="KW-0812">Transmembrane</keyword>
<dbReference type="Gene3D" id="2.60.40.10">
    <property type="entry name" value="Immunoglobulins"/>
    <property type="match status" value="1"/>
</dbReference>
<protein>
    <submittedName>
        <fullName evidence="4">Uncharacterized protein</fullName>
    </submittedName>
</protein>
<evidence type="ECO:0000313" key="5">
    <source>
        <dbReference type="Proteomes" id="UP001249851"/>
    </source>
</evidence>
<dbReference type="SUPFAM" id="SSF48726">
    <property type="entry name" value="Immunoglobulin"/>
    <property type="match status" value="1"/>
</dbReference>
<keyword evidence="2" id="KW-1133">Transmembrane helix</keyword>
<feature type="transmembrane region" description="Helical" evidence="2">
    <location>
        <begin position="226"/>
        <end position="250"/>
    </location>
</feature>
<keyword evidence="5" id="KW-1185">Reference proteome</keyword>
<sequence length="400" mass="43558">MQCFPLYWMLFGILSPMALTDGESLTWNQPPPTQTVEAVGHTVNHFSNRKLHEATANANLSWQFDLINLKFLSLAVFFNGTAIAGVRSSGRSGPEPGFENRFEFHWIPNQTFARLIIFNVTTEENGTFTCRVAVQQTKGFGSFQFESNVQVDVVAPPSNIAISSDLNCSADEKLKPTILTGVFDGTVVTTPLNKSGEDDGGGYRCTADNGSGKCLTKDVQAGLPPYIIAIIVLGVLLLLISGVFTCWIIYRQAKKGKKAMDVFKQSHRNLGANFISSDNKGADKQDQGAYAQFGPPAANGAGGAAEQEVEAAAIPTYEVDKSKKKKTLDEPKKEKKPGELLYAGLGDFENPGMPTVFISPQPLPSIKKADPHERTDYEDIPNSLEDMPLGLKVMVMETLK</sequence>
<dbReference type="EMBL" id="JARQWQ010000049">
    <property type="protein sequence ID" value="KAK2557523.1"/>
    <property type="molecule type" value="Genomic_DNA"/>
</dbReference>
<organism evidence="4 5">
    <name type="scientific">Acropora cervicornis</name>
    <name type="common">Staghorn coral</name>
    <dbReference type="NCBI Taxonomy" id="6130"/>
    <lineage>
        <taxon>Eukaryota</taxon>
        <taxon>Metazoa</taxon>
        <taxon>Cnidaria</taxon>
        <taxon>Anthozoa</taxon>
        <taxon>Hexacorallia</taxon>
        <taxon>Scleractinia</taxon>
        <taxon>Astrocoeniina</taxon>
        <taxon>Acroporidae</taxon>
        <taxon>Acropora</taxon>
    </lineage>
</organism>
<feature type="chain" id="PRO_5042038600" evidence="3">
    <location>
        <begin position="21"/>
        <end position="400"/>
    </location>
</feature>
<reference evidence="4" key="2">
    <citation type="journal article" date="2023" name="Science">
        <title>Genomic signatures of disease resistance in endangered staghorn corals.</title>
        <authorList>
            <person name="Vollmer S.V."/>
            <person name="Selwyn J.D."/>
            <person name="Despard B.A."/>
            <person name="Roesel C.L."/>
        </authorList>
    </citation>
    <scope>NUCLEOTIDE SEQUENCE</scope>
    <source>
        <strain evidence="4">K2</strain>
    </source>
</reference>
<feature type="compositionally biased region" description="Basic and acidic residues" evidence="1">
    <location>
        <begin position="367"/>
        <end position="377"/>
    </location>
</feature>
<proteinExistence type="predicted"/>
<accession>A0AAD9V1A0</accession>
<evidence type="ECO:0000256" key="1">
    <source>
        <dbReference type="SAM" id="MobiDB-lite"/>
    </source>
</evidence>
<evidence type="ECO:0000313" key="4">
    <source>
        <dbReference type="EMBL" id="KAK2557523.1"/>
    </source>
</evidence>
<keyword evidence="2" id="KW-0472">Membrane</keyword>
<keyword evidence="3" id="KW-0732">Signal</keyword>
<evidence type="ECO:0000256" key="2">
    <source>
        <dbReference type="SAM" id="Phobius"/>
    </source>
</evidence>
<gene>
    <name evidence="4" type="ORF">P5673_020270</name>
</gene>
<feature type="region of interest" description="Disordered" evidence="1">
    <location>
        <begin position="359"/>
        <end position="383"/>
    </location>
</feature>
<dbReference type="Proteomes" id="UP001249851">
    <property type="component" value="Unassembled WGS sequence"/>
</dbReference>
<dbReference type="InterPro" id="IPR013783">
    <property type="entry name" value="Ig-like_fold"/>
</dbReference>
<dbReference type="InterPro" id="IPR036179">
    <property type="entry name" value="Ig-like_dom_sf"/>
</dbReference>
<evidence type="ECO:0000256" key="3">
    <source>
        <dbReference type="SAM" id="SignalP"/>
    </source>
</evidence>
<reference evidence="4" key="1">
    <citation type="journal article" date="2023" name="G3 (Bethesda)">
        <title>Whole genome assembly and annotation of the endangered Caribbean coral Acropora cervicornis.</title>
        <authorList>
            <person name="Selwyn J.D."/>
            <person name="Vollmer S.V."/>
        </authorList>
    </citation>
    <scope>NUCLEOTIDE SEQUENCE</scope>
    <source>
        <strain evidence="4">K2</strain>
    </source>
</reference>
<feature type="signal peptide" evidence="3">
    <location>
        <begin position="1"/>
        <end position="20"/>
    </location>
</feature>
<dbReference type="AlphaFoldDB" id="A0AAD9V1A0"/>
<name>A0AAD9V1A0_ACRCE</name>
<comment type="caution">
    <text evidence="4">The sequence shown here is derived from an EMBL/GenBank/DDBJ whole genome shotgun (WGS) entry which is preliminary data.</text>
</comment>